<sequence>MRSIFIISSFLLTNYLNAQEVTKGLILPDEGFDVCCYYIPTSGLTIYNQPNGATAGKLTLGTPDNNKEVYSASIQVNGKNENFGYPNLQMVGYEIMAMTFKDARSNFVQLQNGYWLDIDELTSKQLKVASWMDYTIEKDTEWYANDPGLNLRESPSTDSKILATLKGDLWGIRPTDQTNGNWCKVEVIQYRKHPCSGEDNLIISTLVGWVKLISDEQTSNVWNYGKGC</sequence>
<dbReference type="Proteomes" id="UP001595191">
    <property type="component" value="Unassembled WGS sequence"/>
</dbReference>
<name>A0ACC7LPG2_9FLAO</name>
<organism evidence="1 2">
    <name type="scientific">Meishania litoralis</name>
    <dbReference type="NCBI Taxonomy" id="3434685"/>
    <lineage>
        <taxon>Bacteria</taxon>
        <taxon>Pseudomonadati</taxon>
        <taxon>Bacteroidota</taxon>
        <taxon>Flavobacteriia</taxon>
        <taxon>Flavobacteriales</taxon>
        <taxon>Flavobacteriaceae</taxon>
        <taxon>Meishania</taxon>
    </lineage>
</organism>
<gene>
    <name evidence="1" type="ORF">ACEZ3G_17015</name>
</gene>
<evidence type="ECO:0000313" key="1">
    <source>
        <dbReference type="EMBL" id="MFH6605184.1"/>
    </source>
</evidence>
<comment type="caution">
    <text evidence="1">The sequence shown here is derived from an EMBL/GenBank/DDBJ whole genome shotgun (WGS) entry which is preliminary data.</text>
</comment>
<protein>
    <submittedName>
        <fullName evidence="1">SH3 domain-containing protein</fullName>
    </submittedName>
</protein>
<proteinExistence type="predicted"/>
<keyword evidence="2" id="KW-1185">Reference proteome</keyword>
<accession>A0ACC7LPG2</accession>
<reference evidence="1" key="1">
    <citation type="submission" date="2024-09" db="EMBL/GenBank/DDBJ databases">
        <authorList>
            <person name="Liu J."/>
        </authorList>
    </citation>
    <scope>NUCLEOTIDE SEQUENCE</scope>
    <source>
        <strain evidence="1">NBU2967</strain>
    </source>
</reference>
<dbReference type="EMBL" id="JBHFPV010000012">
    <property type="protein sequence ID" value="MFH6605184.1"/>
    <property type="molecule type" value="Genomic_DNA"/>
</dbReference>
<evidence type="ECO:0000313" key="2">
    <source>
        <dbReference type="Proteomes" id="UP001595191"/>
    </source>
</evidence>